<keyword evidence="2" id="KW-1185">Reference proteome</keyword>
<accession>A0A1R3J5M2</accession>
<reference evidence="2" key="1">
    <citation type="submission" date="2013-09" db="EMBL/GenBank/DDBJ databases">
        <title>Corchorus olitorius genome sequencing.</title>
        <authorList>
            <person name="Alam M."/>
            <person name="Haque M.S."/>
            <person name="Islam M.S."/>
            <person name="Emdad E.M."/>
            <person name="Islam M.M."/>
            <person name="Ahmed B."/>
            <person name="Halim A."/>
            <person name="Hossen Q.M.M."/>
            <person name="Hossain M.Z."/>
            <person name="Ahmed R."/>
            <person name="Khan M.M."/>
            <person name="Islam R."/>
            <person name="Rashid M.M."/>
            <person name="Khan S.A."/>
            <person name="Rahman M.S."/>
            <person name="Alam M."/>
            <person name="Yahiya A.S."/>
            <person name="Khan M.S."/>
            <person name="Azam M.S."/>
            <person name="Haque T."/>
            <person name="Lashkar M.Z.H."/>
            <person name="Akhand A.I."/>
            <person name="Morshed G."/>
            <person name="Roy S."/>
            <person name="Uddin K.S."/>
            <person name="Rabeya T."/>
            <person name="Hossain A.S."/>
            <person name="Chowdhury A."/>
            <person name="Snigdha A.R."/>
            <person name="Mortoza M.S."/>
            <person name="Matin S.A."/>
            <person name="Hoque S.M.E."/>
            <person name="Islam M.K."/>
            <person name="Roy D.K."/>
            <person name="Haider R."/>
            <person name="Moosa M.M."/>
            <person name="Elias S.M."/>
            <person name="Hasan A.M."/>
            <person name="Jahan S."/>
            <person name="Shafiuddin M."/>
            <person name="Mahmood N."/>
            <person name="Shommy N.S."/>
        </authorList>
    </citation>
    <scope>NUCLEOTIDE SEQUENCE [LARGE SCALE GENOMIC DNA]</scope>
    <source>
        <strain evidence="2">cv. O-4</strain>
    </source>
</reference>
<comment type="caution">
    <text evidence="1">The sequence shown here is derived from an EMBL/GenBank/DDBJ whole genome shotgun (WGS) entry which is preliminary data.</text>
</comment>
<organism evidence="1 2">
    <name type="scientific">Corchorus olitorius</name>
    <dbReference type="NCBI Taxonomy" id="93759"/>
    <lineage>
        <taxon>Eukaryota</taxon>
        <taxon>Viridiplantae</taxon>
        <taxon>Streptophyta</taxon>
        <taxon>Embryophyta</taxon>
        <taxon>Tracheophyta</taxon>
        <taxon>Spermatophyta</taxon>
        <taxon>Magnoliopsida</taxon>
        <taxon>eudicotyledons</taxon>
        <taxon>Gunneridae</taxon>
        <taxon>Pentapetalae</taxon>
        <taxon>rosids</taxon>
        <taxon>malvids</taxon>
        <taxon>Malvales</taxon>
        <taxon>Malvaceae</taxon>
        <taxon>Grewioideae</taxon>
        <taxon>Apeibeae</taxon>
        <taxon>Corchorus</taxon>
    </lineage>
</organism>
<dbReference type="AlphaFoldDB" id="A0A1R3J5M2"/>
<protein>
    <submittedName>
        <fullName evidence="1">Uncharacterized protein</fullName>
    </submittedName>
</protein>
<proteinExistence type="predicted"/>
<evidence type="ECO:0000313" key="1">
    <source>
        <dbReference type="EMBL" id="OMO90076.1"/>
    </source>
</evidence>
<sequence>MGFFFTVRWRVDERFWSSSFLRGKFIEPAEISLGRRLRWP</sequence>
<name>A0A1R3J5M2_9ROSI</name>
<gene>
    <name evidence="1" type="ORF">COLO4_19398</name>
</gene>
<dbReference type="EMBL" id="AWUE01016607">
    <property type="protein sequence ID" value="OMO90076.1"/>
    <property type="molecule type" value="Genomic_DNA"/>
</dbReference>
<evidence type="ECO:0000313" key="2">
    <source>
        <dbReference type="Proteomes" id="UP000187203"/>
    </source>
</evidence>
<dbReference type="Proteomes" id="UP000187203">
    <property type="component" value="Unassembled WGS sequence"/>
</dbReference>